<keyword evidence="3" id="KW-1185">Reference proteome</keyword>
<name>A0A4Q4TNG7_9PEZI</name>
<dbReference type="PANTHER" id="PTHR47332:SF4">
    <property type="entry name" value="SET DOMAIN-CONTAINING PROTEIN 5"/>
    <property type="match status" value="1"/>
</dbReference>
<dbReference type="STRING" id="155417.A0A4Q4TNG7"/>
<accession>A0A4Q4TNG7</accession>
<dbReference type="PROSITE" id="PS50280">
    <property type="entry name" value="SET"/>
    <property type="match status" value="1"/>
</dbReference>
<dbReference type="SMART" id="SM00317">
    <property type="entry name" value="SET"/>
    <property type="match status" value="1"/>
</dbReference>
<dbReference type="Pfam" id="PF00856">
    <property type="entry name" value="SET"/>
    <property type="match status" value="1"/>
</dbReference>
<dbReference type="SUPFAM" id="SSF82199">
    <property type="entry name" value="SET domain"/>
    <property type="match status" value="1"/>
</dbReference>
<dbReference type="CDD" id="cd20071">
    <property type="entry name" value="SET_SMYD"/>
    <property type="match status" value="1"/>
</dbReference>
<organism evidence="2 3">
    <name type="scientific">Monosporascus ibericus</name>
    <dbReference type="NCBI Taxonomy" id="155417"/>
    <lineage>
        <taxon>Eukaryota</taxon>
        <taxon>Fungi</taxon>
        <taxon>Dikarya</taxon>
        <taxon>Ascomycota</taxon>
        <taxon>Pezizomycotina</taxon>
        <taxon>Sordariomycetes</taxon>
        <taxon>Xylariomycetidae</taxon>
        <taxon>Xylariales</taxon>
        <taxon>Xylariales incertae sedis</taxon>
        <taxon>Monosporascus</taxon>
    </lineage>
</organism>
<dbReference type="OrthoDB" id="265717at2759"/>
<dbReference type="AlphaFoldDB" id="A0A4Q4TNG7"/>
<sequence>MKCARKKDQLVHRLSLLEVQSIVTPLENSAGLAVMAVDCGFDMMPPLSGSIKDKKRWTWFTMIIKQRYEDDQRVEVTKNYLWFKAGGEYAKVPFEGHKFRRFSSNLSGRNSTKAEQRAVEEYMKTIYRIAHDNFGDRVRHWTGGDDQAGLYDWPEVDKSIRSYDEVSHLFPLPELPISLSKIEMQQPDGPEIPGAIRPAVADADVLKGGGVLFEIRSQAGKKMGMVARCDIAKGTRILCEKPLLITQNMGLKMLEEGGVAAVKLKTLTKQQRRQFMSLHNNNFPVRYPLFSRGTFRTSRATGPGPGKNSPPPLGAVYPTIGLINHHCLPNAHSNWNEERQQGTVHATRPIRAGEEITIAYDLAGGGPSKARRKVLSDAFGFTCGCGLCSLPPFQLRVSDGRRAQLQRLGETIGAPVLAGRDPVAVLRDCRSFLDLLYEEYGEDPGILAARIYFDAFRICASHGDRTRASVFAGRAYEIRTVCEGNDSPGTKRMKSLMQDPASYAAFGAHSDGKKTPGFVPVNLTSDLYEDWLWRQRQ</sequence>
<dbReference type="InterPro" id="IPR046341">
    <property type="entry name" value="SET_dom_sf"/>
</dbReference>
<protein>
    <recommendedName>
        <fullName evidence="1">SET domain-containing protein</fullName>
    </recommendedName>
</protein>
<dbReference type="EMBL" id="QJNU01000055">
    <property type="protein sequence ID" value="RYP08745.1"/>
    <property type="molecule type" value="Genomic_DNA"/>
</dbReference>
<feature type="domain" description="SET" evidence="1">
    <location>
        <begin position="211"/>
        <end position="361"/>
    </location>
</feature>
<evidence type="ECO:0000313" key="2">
    <source>
        <dbReference type="EMBL" id="RYP08745.1"/>
    </source>
</evidence>
<comment type="caution">
    <text evidence="2">The sequence shown here is derived from an EMBL/GenBank/DDBJ whole genome shotgun (WGS) entry which is preliminary data.</text>
</comment>
<proteinExistence type="predicted"/>
<dbReference type="InterPro" id="IPR053185">
    <property type="entry name" value="SET_domain_protein"/>
</dbReference>
<dbReference type="Gene3D" id="2.170.270.10">
    <property type="entry name" value="SET domain"/>
    <property type="match status" value="1"/>
</dbReference>
<gene>
    <name evidence="2" type="ORF">DL764_001656</name>
</gene>
<dbReference type="InterPro" id="IPR001214">
    <property type="entry name" value="SET_dom"/>
</dbReference>
<dbReference type="PANTHER" id="PTHR47332">
    <property type="entry name" value="SET DOMAIN-CONTAINING PROTEIN 5"/>
    <property type="match status" value="1"/>
</dbReference>
<evidence type="ECO:0000259" key="1">
    <source>
        <dbReference type="PROSITE" id="PS50280"/>
    </source>
</evidence>
<dbReference type="Proteomes" id="UP000293360">
    <property type="component" value="Unassembled WGS sequence"/>
</dbReference>
<evidence type="ECO:0000313" key="3">
    <source>
        <dbReference type="Proteomes" id="UP000293360"/>
    </source>
</evidence>
<reference evidence="2 3" key="1">
    <citation type="submission" date="2018-06" db="EMBL/GenBank/DDBJ databases">
        <title>Complete Genomes of Monosporascus.</title>
        <authorList>
            <person name="Robinson A.J."/>
            <person name="Natvig D.O."/>
        </authorList>
    </citation>
    <scope>NUCLEOTIDE SEQUENCE [LARGE SCALE GENOMIC DNA]</scope>
    <source>
        <strain evidence="2 3">CBS 110550</strain>
    </source>
</reference>